<dbReference type="Pfam" id="PF02368">
    <property type="entry name" value="Big_2"/>
    <property type="match status" value="2"/>
</dbReference>
<dbReference type="EMBL" id="QSQU01000028">
    <property type="protein sequence ID" value="RGK59412.1"/>
    <property type="molecule type" value="Genomic_DNA"/>
</dbReference>
<proteinExistence type="predicted"/>
<keyword evidence="1" id="KW-0732">Signal</keyword>
<gene>
    <name evidence="3" type="ORF">DXD03_17520</name>
</gene>
<dbReference type="InterPro" id="IPR003343">
    <property type="entry name" value="Big_2"/>
</dbReference>
<protein>
    <submittedName>
        <fullName evidence="3">DUF4979 domain-containing protein</fullName>
    </submittedName>
</protein>
<comment type="caution">
    <text evidence="3">The sequence shown here is derived from an EMBL/GenBank/DDBJ whole genome shotgun (WGS) entry which is preliminary data.</text>
</comment>
<dbReference type="AlphaFoldDB" id="A0A3E4N9V1"/>
<dbReference type="InterPro" id="IPR008964">
    <property type="entry name" value="Invasin/intimin_cell_adhesion"/>
</dbReference>
<feature type="domain" description="BIG2" evidence="2">
    <location>
        <begin position="238"/>
        <end position="323"/>
    </location>
</feature>
<evidence type="ECO:0000259" key="2">
    <source>
        <dbReference type="SMART" id="SM00635"/>
    </source>
</evidence>
<dbReference type="InterPro" id="IPR032502">
    <property type="entry name" value="DUF4979"/>
</dbReference>
<reference evidence="3 4" key="1">
    <citation type="submission" date="2018-08" db="EMBL/GenBank/DDBJ databases">
        <title>A genome reference for cultivated species of the human gut microbiota.</title>
        <authorList>
            <person name="Zou Y."/>
            <person name="Xue W."/>
            <person name="Luo G."/>
        </authorList>
    </citation>
    <scope>NUCLEOTIDE SEQUENCE [LARGE SCALE GENOMIC DNA]</scope>
    <source>
        <strain evidence="3 4">TF10-34</strain>
    </source>
</reference>
<feature type="signal peptide" evidence="1">
    <location>
        <begin position="1"/>
        <end position="25"/>
    </location>
</feature>
<dbReference type="PROSITE" id="PS51257">
    <property type="entry name" value="PROKAR_LIPOPROTEIN"/>
    <property type="match status" value="1"/>
</dbReference>
<dbReference type="Pfam" id="PF16351">
    <property type="entry name" value="DUF4979"/>
    <property type="match status" value="1"/>
</dbReference>
<dbReference type="SMART" id="SM00635">
    <property type="entry name" value="BID_2"/>
    <property type="match status" value="3"/>
</dbReference>
<feature type="chain" id="PRO_5017712677" evidence="1">
    <location>
        <begin position="26"/>
        <end position="523"/>
    </location>
</feature>
<name>A0A3E4N9V1_9BACE</name>
<dbReference type="SUPFAM" id="SSF49373">
    <property type="entry name" value="Invasin/intimin cell-adhesion fragments"/>
    <property type="match status" value="3"/>
</dbReference>
<organism evidence="3 4">
    <name type="scientific">Bacteroides xylanisolvens</name>
    <dbReference type="NCBI Taxonomy" id="371601"/>
    <lineage>
        <taxon>Bacteria</taxon>
        <taxon>Pseudomonadati</taxon>
        <taxon>Bacteroidota</taxon>
        <taxon>Bacteroidia</taxon>
        <taxon>Bacteroidales</taxon>
        <taxon>Bacteroidaceae</taxon>
        <taxon>Bacteroides</taxon>
    </lineage>
</organism>
<dbReference type="Proteomes" id="UP000261210">
    <property type="component" value="Unassembled WGS sequence"/>
</dbReference>
<dbReference type="Gene3D" id="2.60.40.1080">
    <property type="match status" value="3"/>
</dbReference>
<evidence type="ECO:0000313" key="4">
    <source>
        <dbReference type="Proteomes" id="UP000261210"/>
    </source>
</evidence>
<feature type="domain" description="BIG2" evidence="2">
    <location>
        <begin position="148"/>
        <end position="229"/>
    </location>
</feature>
<feature type="domain" description="BIG2" evidence="2">
    <location>
        <begin position="55"/>
        <end position="138"/>
    </location>
</feature>
<evidence type="ECO:0000256" key="1">
    <source>
        <dbReference type="SAM" id="SignalP"/>
    </source>
</evidence>
<accession>A0A3E4N9V1</accession>
<evidence type="ECO:0000313" key="3">
    <source>
        <dbReference type="EMBL" id="RGK59412.1"/>
    </source>
</evidence>
<sequence length="523" mass="57032">MQKRMKRTFIYIGCLLMAAGTVATSCSEDETAELSSSIYPGNVEMVIPDEARQLIYTDKDLEASVLPLVKGETVQLGCIITPDDATFKDVVWTSSNEQVATVDADGLLKAVSGDGTGFSVVQVAPDVSYSGSGIASSLRVVVVNNLVPATSIAVASSADEVYAGEKLQFSFSLQPADVTYKTVKWSSSNDRVATVDDNGVVTGVESEDNHAKVTITATTLDGSAVVGSKEITVNRKIQPTEVTIDQNYSLDNGYMCAIGEKVLNLGYTTVPEDCTKSLIEWTSSDETIATVANGVVTFNQKGVFGSVTITAVCPETGNSSSIQLHLAEGLVRELFHDKNNYGWYNAKQSGNGTESSHVWSYGKVTVTTYTHNATTQRGDFRCWNPKTWLHAGNYPIFAIRMDDLRDMEGVTARNITLDASGTCDGNKYSGGLDGNNNKWLHDYKCSDGSHVFIYDLQSQKWATGELLPTGSVAEFTTLQFKYADIKTLDHQVDYNVYWVQTFKNMDDLKKYIESEGLTYDVIK</sequence>